<name>A0A412WIP5_9BACT</name>
<dbReference type="EMBL" id="QRYW01000015">
    <property type="protein sequence ID" value="RGV27116.1"/>
    <property type="molecule type" value="Genomic_DNA"/>
</dbReference>
<dbReference type="AlphaFoldDB" id="A0A412WIP5"/>
<comment type="caution">
    <text evidence="1">The sequence shown here is derived from an EMBL/GenBank/DDBJ whole genome shotgun (WGS) entry which is preliminary data.</text>
</comment>
<dbReference type="Proteomes" id="UP000283426">
    <property type="component" value="Unassembled WGS sequence"/>
</dbReference>
<evidence type="ECO:0000313" key="2">
    <source>
        <dbReference type="Proteomes" id="UP000283426"/>
    </source>
</evidence>
<gene>
    <name evidence="1" type="ORF">DWW24_08175</name>
</gene>
<protein>
    <submittedName>
        <fullName evidence="1">Uncharacterized protein</fullName>
    </submittedName>
</protein>
<proteinExistence type="predicted"/>
<reference evidence="1 2" key="1">
    <citation type="submission" date="2018-08" db="EMBL/GenBank/DDBJ databases">
        <title>A genome reference for cultivated species of the human gut microbiota.</title>
        <authorList>
            <person name="Zou Y."/>
            <person name="Xue W."/>
            <person name="Luo G."/>
        </authorList>
    </citation>
    <scope>NUCLEOTIDE SEQUENCE [LARGE SCALE GENOMIC DNA]</scope>
    <source>
        <strain evidence="1 2">AF14-6AC</strain>
    </source>
</reference>
<accession>A0A412WIP5</accession>
<sequence length="110" mass="11987">MGVVSRILITLRPNMKINTCIPEAVLYFSQWSGKGYAVFAALGRQVQIAGLALHICLCAMLKSARKGLIVSGVLAWEENEGEIAEQLKREMEGGCLHEGEVCPGLKVMLK</sequence>
<organism evidence="1 2">
    <name type="scientific">Odoribacter splanchnicus</name>
    <dbReference type="NCBI Taxonomy" id="28118"/>
    <lineage>
        <taxon>Bacteria</taxon>
        <taxon>Pseudomonadati</taxon>
        <taxon>Bacteroidota</taxon>
        <taxon>Bacteroidia</taxon>
        <taxon>Bacteroidales</taxon>
        <taxon>Odoribacteraceae</taxon>
        <taxon>Odoribacter</taxon>
    </lineage>
</organism>
<evidence type="ECO:0000313" key="1">
    <source>
        <dbReference type="EMBL" id="RGV27116.1"/>
    </source>
</evidence>